<feature type="binding site" evidence="8">
    <location>
        <position position="397"/>
    </location>
    <ligand>
        <name>Na(+)</name>
        <dbReference type="ChEBI" id="CHEBI:29101"/>
        <label>1</label>
    </ligand>
</feature>
<protein>
    <recommendedName>
        <fullName evidence="16">Transporter</fullName>
    </recommendedName>
</protein>
<dbReference type="PANTHER" id="PTHR11616">
    <property type="entry name" value="SODIUM/CHLORIDE DEPENDENT TRANSPORTER"/>
    <property type="match status" value="1"/>
</dbReference>
<evidence type="ECO:0000256" key="4">
    <source>
        <dbReference type="ARBA" id="ARBA00022692"/>
    </source>
</evidence>
<feature type="transmembrane region" description="Helical" evidence="11">
    <location>
        <begin position="56"/>
        <end position="74"/>
    </location>
</feature>
<comment type="caution">
    <text evidence="14">The sequence shown here is derived from an EMBL/GenBank/DDBJ whole genome shotgun (WGS) entry which is preliminary data.</text>
</comment>
<keyword evidence="8" id="KW-0479">Metal-binding</keyword>
<feature type="transmembrane region" description="Helical" evidence="11">
    <location>
        <begin position="500"/>
        <end position="525"/>
    </location>
</feature>
<dbReference type="Pfam" id="PF00024">
    <property type="entry name" value="PAN_1"/>
    <property type="match status" value="2"/>
</dbReference>
<reference evidence="14 15" key="1">
    <citation type="journal article" date="2018" name="Nat. Ecol. Evol.">
        <title>Genomic signatures of mitonuclear coevolution across populations of Tigriopus californicus.</title>
        <authorList>
            <person name="Barreto F.S."/>
            <person name="Watson E.T."/>
            <person name="Lima T.G."/>
            <person name="Willett C.S."/>
            <person name="Edmands S."/>
            <person name="Li W."/>
            <person name="Burton R.S."/>
        </authorList>
    </citation>
    <scope>NUCLEOTIDE SEQUENCE [LARGE SCALE GENOMIC DNA]</scope>
    <source>
        <strain evidence="14 15">San Diego</strain>
    </source>
</reference>
<evidence type="ECO:0000313" key="14">
    <source>
        <dbReference type="EMBL" id="TRY75603.1"/>
    </source>
</evidence>
<evidence type="ECO:0000256" key="9">
    <source>
        <dbReference type="PIRSR" id="PIRSR600175-2"/>
    </source>
</evidence>
<feature type="binding site" evidence="8">
    <location>
        <position position="65"/>
    </location>
    <ligand>
        <name>Na(+)</name>
        <dbReference type="ChEBI" id="CHEBI:29101"/>
        <label>1</label>
    </ligand>
</feature>
<dbReference type="PANTHER" id="PTHR11616:SF240">
    <property type="entry name" value="BLOATED TUBULES, ISOFORM B-RELATED"/>
    <property type="match status" value="1"/>
</dbReference>
<dbReference type="GO" id="GO:0046872">
    <property type="term" value="F:metal ion binding"/>
    <property type="evidence" value="ECO:0007669"/>
    <property type="project" value="UniProtKB-KW"/>
</dbReference>
<feature type="compositionally biased region" description="Basic and acidic residues" evidence="10">
    <location>
        <begin position="31"/>
        <end position="46"/>
    </location>
</feature>
<dbReference type="GO" id="GO:0006865">
    <property type="term" value="P:amino acid transport"/>
    <property type="evidence" value="ECO:0007669"/>
    <property type="project" value="TreeGrafter"/>
</dbReference>
<feature type="transmembrane region" description="Helical" evidence="11">
    <location>
        <begin position="128"/>
        <end position="156"/>
    </location>
</feature>
<name>A0A553PD46_TIGCA</name>
<feature type="binding site" evidence="8">
    <location>
        <position position="62"/>
    </location>
    <ligand>
        <name>Na(+)</name>
        <dbReference type="ChEBI" id="CHEBI:29101"/>
        <label>1</label>
    </ligand>
</feature>
<evidence type="ECO:0000259" key="13">
    <source>
        <dbReference type="PROSITE" id="PS51034"/>
    </source>
</evidence>
<feature type="binding site" evidence="8">
    <location>
        <position position="401"/>
    </location>
    <ligand>
        <name>Na(+)</name>
        <dbReference type="ChEBI" id="CHEBI:29101"/>
        <label>1</label>
    </ligand>
</feature>
<dbReference type="CDD" id="cd10324">
    <property type="entry name" value="SLC6sbd"/>
    <property type="match status" value="1"/>
</dbReference>
<evidence type="ECO:0000256" key="2">
    <source>
        <dbReference type="ARBA" id="ARBA00006459"/>
    </source>
</evidence>
<dbReference type="EMBL" id="VCGU01000005">
    <property type="protein sequence ID" value="TRY75603.1"/>
    <property type="molecule type" value="Genomic_DNA"/>
</dbReference>
<feature type="region of interest" description="Disordered" evidence="10">
    <location>
        <begin position="898"/>
        <end position="922"/>
    </location>
</feature>
<feature type="disulfide bond" evidence="9">
    <location>
        <begin position="170"/>
        <end position="175"/>
    </location>
</feature>
<dbReference type="InterPro" id="IPR003609">
    <property type="entry name" value="Pan_app"/>
</dbReference>
<feature type="compositionally biased region" description="Basic and acidic residues" evidence="10">
    <location>
        <begin position="9"/>
        <end position="21"/>
    </location>
</feature>
<keyword evidence="6 11" id="KW-1133">Transmembrane helix</keyword>
<dbReference type="InterPro" id="IPR001507">
    <property type="entry name" value="ZP_dom"/>
</dbReference>
<keyword evidence="15" id="KW-1185">Reference proteome</keyword>
<evidence type="ECO:0008006" key="16">
    <source>
        <dbReference type="Google" id="ProtNLM"/>
    </source>
</evidence>
<dbReference type="SUPFAM" id="SSF161070">
    <property type="entry name" value="SNF-like"/>
    <property type="match status" value="1"/>
</dbReference>
<dbReference type="Pfam" id="PF00209">
    <property type="entry name" value="SNF"/>
    <property type="match status" value="1"/>
</dbReference>
<dbReference type="Gene3D" id="3.50.4.10">
    <property type="entry name" value="Hepatocyte Growth Factor"/>
    <property type="match status" value="2"/>
</dbReference>
<dbReference type="SUPFAM" id="SSF57414">
    <property type="entry name" value="Hairpin loop containing domain-like"/>
    <property type="match status" value="2"/>
</dbReference>
<feature type="region of interest" description="Disordered" evidence="10">
    <location>
        <begin position="1"/>
        <end position="46"/>
    </location>
</feature>
<comment type="subcellular location">
    <subcellularLocation>
        <location evidence="1">Membrane</location>
        <topology evidence="1">Multi-pass membrane protein</topology>
    </subcellularLocation>
</comment>
<feature type="transmembrane region" description="Helical" evidence="11">
    <location>
        <begin position="326"/>
        <end position="350"/>
    </location>
</feature>
<evidence type="ECO:0000256" key="6">
    <source>
        <dbReference type="ARBA" id="ARBA00022989"/>
    </source>
</evidence>
<evidence type="ECO:0000256" key="1">
    <source>
        <dbReference type="ARBA" id="ARBA00004141"/>
    </source>
</evidence>
<feature type="domain" description="Apple" evidence="12">
    <location>
        <begin position="743"/>
        <end position="821"/>
    </location>
</feature>
<feature type="binding site" evidence="8">
    <location>
        <position position="69"/>
    </location>
    <ligand>
        <name>Na(+)</name>
        <dbReference type="ChEBI" id="CHEBI:29101"/>
        <label>1</label>
    </ligand>
</feature>
<feature type="transmembrane region" description="Helical" evidence="11">
    <location>
        <begin position="426"/>
        <end position="451"/>
    </location>
</feature>
<keyword evidence="7 11" id="KW-0472">Membrane</keyword>
<feature type="binding site" evidence="8">
    <location>
        <position position="300"/>
    </location>
    <ligand>
        <name>Na(+)</name>
        <dbReference type="ChEBI" id="CHEBI:29101"/>
        <label>1</label>
    </ligand>
</feature>
<feature type="compositionally biased region" description="Polar residues" evidence="10">
    <location>
        <begin position="1229"/>
        <end position="1246"/>
    </location>
</feature>
<gene>
    <name evidence="14" type="ORF">TCAL_08568</name>
</gene>
<keyword evidence="5" id="KW-0769">Symport</keyword>
<comment type="similarity">
    <text evidence="2">Belongs to the sodium:neurotransmitter symporter (SNF) (TC 2.A.22) family.</text>
</comment>
<proteinExistence type="inferred from homology"/>
<dbReference type="SMART" id="SM00241">
    <property type="entry name" value="ZP"/>
    <property type="match status" value="1"/>
</dbReference>
<dbReference type="GO" id="GO:0015293">
    <property type="term" value="F:symporter activity"/>
    <property type="evidence" value="ECO:0007669"/>
    <property type="project" value="UniProtKB-KW"/>
</dbReference>
<feature type="region of interest" description="Disordered" evidence="10">
    <location>
        <begin position="1227"/>
        <end position="1246"/>
    </location>
</feature>
<feature type="binding site" evidence="8">
    <location>
        <position position="400"/>
    </location>
    <ligand>
        <name>Na(+)</name>
        <dbReference type="ChEBI" id="CHEBI:29101"/>
        <label>1</label>
    </ligand>
</feature>
<dbReference type="PROSITE" id="PS50267">
    <property type="entry name" value="NA_NEUROTRAN_SYMP_3"/>
    <property type="match status" value="1"/>
</dbReference>
<dbReference type="PROSITE" id="PS51034">
    <property type="entry name" value="ZP_2"/>
    <property type="match status" value="1"/>
</dbReference>
<evidence type="ECO:0000256" key="11">
    <source>
        <dbReference type="SAM" id="Phobius"/>
    </source>
</evidence>
<keyword evidence="8" id="KW-0915">Sodium</keyword>
<keyword evidence="3" id="KW-0813">Transport</keyword>
<sequence>MEIQPQEPQEIHTNEGFEKDSPSSGPISINHPKEVKLSDLDKDPEERENWGNQCDFFLSALGYAVGLGNVWRFPMLAYQYGGGAFLIPYTFMLIFVGLPLFFMELALGQYSGAGPTRLFGRLAPAFKGLGFGMMGATFYVAIYYNVIIAWAIYYLAGSLNFFQDLPWNSCTSDACFDNGTLNNAQNNSVSAPQDYFNVGLLGMDWDTSFCNYGSIRWLLVLCLFFAWFIVGGSLIKGVQSSGKVVYFTALFPFVVLFILFVRGIFLPGALEGIYFYVNPDFSQLANVQIWQAAATQIFYSLGPAFGGLITLSSYNRFDNNCHRDAVLIAFCNCGTSVFAGFVVFSILGFMAHIKNLAIKDVVAGGPSLAFVVFPEAVSAMAGSHFWALLFFVMLITLGLDSMFTLVETLTTAAMDHFKSLRPYKGHTVAATCLVGFFCGIPMCFPGGIHLFTLLDSTCASWNIILFALLEVILIAWVYGFNNFFNNIQEMGMRMPNVVRLYWTACWTVITPLILLAILIGQWVQFKPVEGVNMDKSAYVFPGFFQGMGVLIACSTVILLPLLTVRQFLKRKYANKPVGRAMFKTTPKWKPIKSIGNSCRSFPNCTGFLINYEDEACYRMETNVEDIRAKIVPTTVKSNYFEKVCLKGPGCDKAWIFERVPGFELDGYDDKTIENVGDRVTCQDLCLDETKLPCRSIEYDYSQKVCRLSTQTRRSQPASYRPTTDDVDYLENQCQPEPTSDQACHYLEYDNQDLGYADLQSKATSKDECEKQCDSTIVFNCRSYTFFPETSVCRLSGDDNISAGPTALEIREGANYYQRAPCVDYLFDYDYNDTAPIFNLSLVCTATSMTITLNTEEAFTGKLFAFRNPKQCAIRGTGTTQTALTFEYEDPNQRNVYRTVDGAGPRDPSDPRSDPGIPTSIVNGTAPQPQVLLRIVNAEGQDITGTKLGEPLFLRIELDGESIFDIFARNLIAQSGLDDEEIKLLDERGCPTDPVFPGLRKEEETGALLGRFEAFKFSETSVVNFQVNVQFCQDRCNPVDCGEGVQSFGKRRRRRDTSNKTEIPEELAEKLVYDPDLNQEIIYFATPLRKQIRVDSGTKVDEFKDESEIRTAGNGVFVEGEFEADDVFCASWTVVIVTAAAFVFLQFCILVVCVLCIFASRRSRKEEYEEHYAAIRRDHPSSTLSQSGRSESLYQLSGSTYGPVMVRPVSPQGPHPGLPGMVNTAHYVRGSSSPKSTLRSLRTSYRD</sequence>
<feature type="transmembrane region" description="Helical" evidence="11">
    <location>
        <begin position="385"/>
        <end position="406"/>
    </location>
</feature>
<evidence type="ECO:0000256" key="3">
    <source>
        <dbReference type="ARBA" id="ARBA00022448"/>
    </source>
</evidence>
<feature type="transmembrane region" description="Helical" evidence="11">
    <location>
        <begin position="537"/>
        <end position="562"/>
    </location>
</feature>
<dbReference type="AlphaFoldDB" id="A0A553PD46"/>
<dbReference type="InterPro" id="IPR000175">
    <property type="entry name" value="Na/ntran_symport"/>
</dbReference>
<accession>A0A553PD46</accession>
<evidence type="ECO:0000256" key="10">
    <source>
        <dbReference type="SAM" id="MobiDB-lite"/>
    </source>
</evidence>
<feature type="transmembrane region" description="Helical" evidence="11">
    <location>
        <begin position="289"/>
        <end position="314"/>
    </location>
</feature>
<feature type="transmembrane region" description="Helical" evidence="11">
    <location>
        <begin position="215"/>
        <end position="235"/>
    </location>
</feature>
<evidence type="ECO:0000313" key="15">
    <source>
        <dbReference type="Proteomes" id="UP000318571"/>
    </source>
</evidence>
<feature type="domain" description="ZP" evidence="13">
    <location>
        <begin position="732"/>
        <end position="1047"/>
    </location>
</feature>
<dbReference type="GO" id="GO:0005886">
    <property type="term" value="C:plasma membrane"/>
    <property type="evidence" value="ECO:0007669"/>
    <property type="project" value="TreeGrafter"/>
</dbReference>
<feature type="binding site" evidence="8">
    <location>
        <position position="332"/>
    </location>
    <ligand>
        <name>Na(+)</name>
        <dbReference type="ChEBI" id="CHEBI:29101"/>
        <label>1</label>
    </ligand>
</feature>
<feature type="binding site" evidence="8">
    <location>
        <position position="64"/>
    </location>
    <ligand>
        <name>Na(+)</name>
        <dbReference type="ChEBI" id="CHEBI:29101"/>
        <label>1</label>
    </ligand>
</feature>
<feature type="domain" description="Apple" evidence="12">
    <location>
        <begin position="650"/>
        <end position="733"/>
    </location>
</feature>
<dbReference type="SMART" id="SM00473">
    <property type="entry name" value="PAN_AP"/>
    <property type="match status" value="2"/>
</dbReference>
<dbReference type="PRINTS" id="PR00176">
    <property type="entry name" value="NANEUSMPORT"/>
</dbReference>
<evidence type="ECO:0000256" key="5">
    <source>
        <dbReference type="ARBA" id="ARBA00022847"/>
    </source>
</evidence>
<dbReference type="InterPro" id="IPR037272">
    <property type="entry name" value="SNS_sf"/>
</dbReference>
<evidence type="ECO:0000256" key="8">
    <source>
        <dbReference type="PIRSR" id="PIRSR600175-1"/>
    </source>
</evidence>
<evidence type="ECO:0000259" key="12">
    <source>
        <dbReference type="PROSITE" id="PS50948"/>
    </source>
</evidence>
<dbReference type="PROSITE" id="PS50948">
    <property type="entry name" value="PAN"/>
    <property type="match status" value="2"/>
</dbReference>
<feature type="transmembrane region" description="Helical" evidence="11">
    <location>
        <begin position="1131"/>
        <end position="1157"/>
    </location>
</feature>
<feature type="transmembrane region" description="Helical" evidence="11">
    <location>
        <begin position="463"/>
        <end position="480"/>
    </location>
</feature>
<feature type="transmembrane region" description="Helical" evidence="11">
    <location>
        <begin position="86"/>
        <end position="107"/>
    </location>
</feature>
<keyword evidence="9" id="KW-1015">Disulfide bond</keyword>
<organism evidence="14 15">
    <name type="scientific">Tigriopus californicus</name>
    <name type="common">Marine copepod</name>
    <dbReference type="NCBI Taxonomy" id="6832"/>
    <lineage>
        <taxon>Eukaryota</taxon>
        <taxon>Metazoa</taxon>
        <taxon>Ecdysozoa</taxon>
        <taxon>Arthropoda</taxon>
        <taxon>Crustacea</taxon>
        <taxon>Multicrustacea</taxon>
        <taxon>Hexanauplia</taxon>
        <taxon>Copepoda</taxon>
        <taxon>Harpacticoida</taxon>
        <taxon>Harpacticidae</taxon>
        <taxon>Tigriopus</taxon>
    </lineage>
</organism>
<dbReference type="Proteomes" id="UP000318571">
    <property type="component" value="Chromosome 2"/>
</dbReference>
<dbReference type="CDD" id="cd01099">
    <property type="entry name" value="PAN_AP_HGF"/>
    <property type="match status" value="2"/>
</dbReference>
<feature type="transmembrane region" description="Helical" evidence="11">
    <location>
        <begin position="244"/>
        <end position="269"/>
    </location>
</feature>
<dbReference type="NCBIfam" id="NF037979">
    <property type="entry name" value="Na_transp"/>
    <property type="match status" value="1"/>
</dbReference>
<dbReference type="GO" id="GO:0035725">
    <property type="term" value="P:sodium ion transmembrane transport"/>
    <property type="evidence" value="ECO:0007669"/>
    <property type="project" value="TreeGrafter"/>
</dbReference>
<evidence type="ECO:0000256" key="7">
    <source>
        <dbReference type="ARBA" id="ARBA00023136"/>
    </source>
</evidence>
<keyword evidence="4 11" id="KW-0812">Transmembrane</keyword>